<dbReference type="OrthoDB" id="7629596at2"/>
<keyword evidence="2" id="KW-0449">Lipoprotein</keyword>
<gene>
    <name evidence="2" type="ORF">DFP88_10326</name>
</gene>
<dbReference type="Proteomes" id="UP000248311">
    <property type="component" value="Unassembled WGS sequence"/>
</dbReference>
<dbReference type="EMBL" id="QJTE01000003">
    <property type="protein sequence ID" value="PYE83668.1"/>
    <property type="molecule type" value="Genomic_DNA"/>
</dbReference>
<organism evidence="2 3">
    <name type="scientific">Pseudoroseicyclus aestuarii</name>
    <dbReference type="NCBI Taxonomy" id="1795041"/>
    <lineage>
        <taxon>Bacteria</taxon>
        <taxon>Pseudomonadati</taxon>
        <taxon>Pseudomonadota</taxon>
        <taxon>Alphaproteobacteria</taxon>
        <taxon>Rhodobacterales</taxon>
        <taxon>Paracoccaceae</taxon>
        <taxon>Pseudoroseicyclus</taxon>
    </lineage>
</organism>
<proteinExistence type="predicted"/>
<comment type="caution">
    <text evidence="2">The sequence shown here is derived from an EMBL/GenBank/DDBJ whole genome shotgun (WGS) entry which is preliminary data.</text>
</comment>
<dbReference type="Pfam" id="PF04390">
    <property type="entry name" value="LptE"/>
    <property type="match status" value="1"/>
</dbReference>
<evidence type="ECO:0000256" key="1">
    <source>
        <dbReference type="SAM" id="SignalP"/>
    </source>
</evidence>
<feature type="signal peptide" evidence="1">
    <location>
        <begin position="1"/>
        <end position="24"/>
    </location>
</feature>
<dbReference type="Gene3D" id="3.30.160.150">
    <property type="entry name" value="Lipoprotein like domain"/>
    <property type="match status" value="1"/>
</dbReference>
<dbReference type="GO" id="GO:0019867">
    <property type="term" value="C:outer membrane"/>
    <property type="evidence" value="ECO:0007669"/>
    <property type="project" value="InterPro"/>
</dbReference>
<keyword evidence="1" id="KW-0732">Signal</keyword>
<protein>
    <submittedName>
        <fullName evidence="2">LPS-assembly lipoprotein</fullName>
    </submittedName>
</protein>
<keyword evidence="3" id="KW-1185">Reference proteome</keyword>
<accession>A0A318T5N4</accession>
<evidence type="ECO:0000313" key="2">
    <source>
        <dbReference type="EMBL" id="PYE83668.1"/>
    </source>
</evidence>
<dbReference type="PROSITE" id="PS51257">
    <property type="entry name" value="PROKAR_LIPOPROTEIN"/>
    <property type="match status" value="1"/>
</dbReference>
<dbReference type="RefSeq" id="WP_110814243.1">
    <property type="nucleotide sequence ID" value="NZ_QJTE01000003.1"/>
</dbReference>
<reference evidence="2 3" key="1">
    <citation type="submission" date="2018-06" db="EMBL/GenBank/DDBJ databases">
        <title>Genomic Encyclopedia of Type Strains, Phase III (KMG-III): the genomes of soil and plant-associated and newly described type strains.</title>
        <authorList>
            <person name="Whitman W."/>
        </authorList>
    </citation>
    <scope>NUCLEOTIDE SEQUENCE [LARGE SCALE GENOMIC DNA]</scope>
    <source>
        <strain evidence="2 3">CECT 9025</strain>
    </source>
</reference>
<dbReference type="InterPro" id="IPR007485">
    <property type="entry name" value="LPS_assembly_LptE"/>
</dbReference>
<sequence length="157" mass="15913">MSSSRALILAAALVAGCGFQPVLAPGGAGAALRGQTTVEVPADVLGYRLRQHMLDRLGRGEAARFALSIDSRSTIESGAVTGDNATTRYRLVGTADYVLRDAAGAVLAQGNVESFTGYSATGSTVASAAARTDAESRLAVALADLILARLYAAAPAS</sequence>
<feature type="chain" id="PRO_5016390649" evidence="1">
    <location>
        <begin position="25"/>
        <end position="157"/>
    </location>
</feature>
<dbReference type="GO" id="GO:0043165">
    <property type="term" value="P:Gram-negative-bacterium-type cell outer membrane assembly"/>
    <property type="evidence" value="ECO:0007669"/>
    <property type="project" value="InterPro"/>
</dbReference>
<evidence type="ECO:0000313" key="3">
    <source>
        <dbReference type="Proteomes" id="UP000248311"/>
    </source>
</evidence>
<name>A0A318T5N4_9RHOB</name>
<dbReference type="AlphaFoldDB" id="A0A318T5N4"/>